<proteinExistence type="predicted"/>
<organism evidence="5 6">
    <name type="scientific">Tepidiphilus thermophilus</name>
    <dbReference type="NCBI Taxonomy" id="876478"/>
    <lineage>
        <taxon>Bacteria</taxon>
        <taxon>Pseudomonadati</taxon>
        <taxon>Pseudomonadota</taxon>
        <taxon>Hydrogenophilia</taxon>
        <taxon>Hydrogenophilales</taxon>
        <taxon>Hydrogenophilaceae</taxon>
        <taxon>Tepidiphilus</taxon>
    </lineage>
</organism>
<keyword evidence="2 5" id="KW-0238">DNA-binding</keyword>
<accession>A0A0K6IY82</accession>
<keyword evidence="1" id="KW-0805">Transcription regulation</keyword>
<evidence type="ECO:0000313" key="6">
    <source>
        <dbReference type="Proteomes" id="UP000182108"/>
    </source>
</evidence>
<dbReference type="PANTHER" id="PTHR36511">
    <property type="entry name" value="MERR FAMILY BACTERIAL REGULATORY PROTEIN"/>
    <property type="match status" value="1"/>
</dbReference>
<dbReference type="AlphaFoldDB" id="A0A0K6IY82"/>
<dbReference type="PANTHER" id="PTHR36511:SF3">
    <property type="entry name" value="ANTITOXIN HIGA-2"/>
    <property type="match status" value="1"/>
</dbReference>
<dbReference type="RefSeq" id="WP_055424263.1">
    <property type="nucleotide sequence ID" value="NZ_CYHH01000017.1"/>
</dbReference>
<dbReference type="OrthoDB" id="9799384at2"/>
<evidence type="ECO:0000313" key="5">
    <source>
        <dbReference type="EMBL" id="CUB08019.1"/>
    </source>
</evidence>
<evidence type="ECO:0000256" key="1">
    <source>
        <dbReference type="ARBA" id="ARBA00023015"/>
    </source>
</evidence>
<dbReference type="InterPro" id="IPR052359">
    <property type="entry name" value="HTH-type_reg/antitoxin"/>
</dbReference>
<dbReference type="PROSITE" id="PS50943">
    <property type="entry name" value="HTH_CROC1"/>
    <property type="match status" value="1"/>
</dbReference>
<name>A0A0K6IY82_9PROT</name>
<keyword evidence="6" id="KW-1185">Reference proteome</keyword>
<dbReference type="CDD" id="cd00093">
    <property type="entry name" value="HTH_XRE"/>
    <property type="match status" value="1"/>
</dbReference>
<feature type="domain" description="HTH cro/C1-type" evidence="4">
    <location>
        <begin position="51"/>
        <end position="94"/>
    </location>
</feature>
<dbReference type="InterPro" id="IPR010982">
    <property type="entry name" value="Lambda_DNA-bd_dom_sf"/>
</dbReference>
<dbReference type="Pfam" id="PF01381">
    <property type="entry name" value="HTH_3"/>
    <property type="match status" value="1"/>
</dbReference>
<reference evidence="6" key="1">
    <citation type="submission" date="2015-08" db="EMBL/GenBank/DDBJ databases">
        <authorList>
            <person name="Babu N.S."/>
            <person name="Beckwith C.J."/>
            <person name="Beseler K.G."/>
            <person name="Brison A."/>
            <person name="Carone J.V."/>
            <person name="Caskin T.P."/>
            <person name="Diamond M."/>
            <person name="Durham M.E."/>
            <person name="Foxe J.M."/>
            <person name="Go M."/>
            <person name="Henderson B.A."/>
            <person name="Jones I.B."/>
            <person name="McGettigan J.A."/>
            <person name="Micheletti S.J."/>
            <person name="Nasrallah M.E."/>
            <person name="Ortiz D."/>
            <person name="Piller C.R."/>
            <person name="Privatt S.R."/>
            <person name="Schneider S.L."/>
            <person name="Sharp S."/>
            <person name="Smith T.C."/>
            <person name="Stanton J.D."/>
            <person name="Ullery H.E."/>
            <person name="Wilson R.J."/>
            <person name="Serrano M.G."/>
            <person name="Buck G."/>
            <person name="Lee V."/>
            <person name="Wang Y."/>
            <person name="Carvalho R."/>
            <person name="Voegtly L."/>
            <person name="Shi R."/>
            <person name="Duckworth R."/>
            <person name="Johnson A."/>
            <person name="Loviza R."/>
            <person name="Walstead R."/>
            <person name="Shah Z."/>
            <person name="Kiflezghi M."/>
            <person name="Wade K."/>
            <person name="Ball S.L."/>
            <person name="Bradley K.W."/>
            <person name="Asai D.J."/>
            <person name="Bowman C.A."/>
            <person name="Russell D.A."/>
            <person name="Pope W.H."/>
            <person name="Jacobs-Sera D."/>
            <person name="Hendrix R.W."/>
            <person name="Hatfull G.F."/>
        </authorList>
    </citation>
    <scope>NUCLEOTIDE SEQUENCE [LARGE SCALE GENOMIC DNA]</scope>
    <source>
        <strain evidence="6">JCM 19170</strain>
    </source>
</reference>
<keyword evidence="3" id="KW-0804">Transcription</keyword>
<dbReference type="Proteomes" id="UP000182108">
    <property type="component" value="Unassembled WGS sequence"/>
</dbReference>
<protein>
    <submittedName>
        <fullName evidence="5">DNA-binding transcriptional regulator YiaG, XRE-type HTH domain</fullName>
    </submittedName>
</protein>
<sequence length="106" mass="11839">MATTKRKSRILDEMHETARGLHSAGLISKRRMGEFDALCHLDVHEMPPQKIKSLRERARISQAVLAAVLNTSLSTVQKWEVGDKKPSGPSLKLLNLIERKGLEAVL</sequence>
<evidence type="ECO:0000256" key="2">
    <source>
        <dbReference type="ARBA" id="ARBA00023125"/>
    </source>
</evidence>
<dbReference type="EMBL" id="CYHH01000017">
    <property type="protein sequence ID" value="CUB08019.1"/>
    <property type="molecule type" value="Genomic_DNA"/>
</dbReference>
<evidence type="ECO:0000259" key="4">
    <source>
        <dbReference type="PROSITE" id="PS50943"/>
    </source>
</evidence>
<dbReference type="SUPFAM" id="SSF47413">
    <property type="entry name" value="lambda repressor-like DNA-binding domains"/>
    <property type="match status" value="1"/>
</dbReference>
<dbReference type="GO" id="GO:0003677">
    <property type="term" value="F:DNA binding"/>
    <property type="evidence" value="ECO:0007669"/>
    <property type="project" value="UniProtKB-KW"/>
</dbReference>
<gene>
    <name evidence="5" type="ORF">Ga0061068_11721</name>
</gene>
<evidence type="ECO:0000256" key="3">
    <source>
        <dbReference type="ARBA" id="ARBA00023163"/>
    </source>
</evidence>
<dbReference type="InterPro" id="IPR001387">
    <property type="entry name" value="Cro/C1-type_HTH"/>
</dbReference>
<dbReference type="Gene3D" id="1.10.260.40">
    <property type="entry name" value="lambda repressor-like DNA-binding domains"/>
    <property type="match status" value="1"/>
</dbReference>
<dbReference type="SMART" id="SM00530">
    <property type="entry name" value="HTH_XRE"/>
    <property type="match status" value="1"/>
</dbReference>